<keyword evidence="2" id="KW-1133">Transmembrane helix</keyword>
<sequence>MLTQIPLLALPFTLFFTRSLAQDASTSGPAATETSSSSVPTSTADASTYDIDVGADGALLFSPESLTASVGDTINFHFYPRNHSVVQSSFDAPCVPLSSASSGNSDVIYSGFFPVQDDVSEQMFSMLVNTTDPIWLYCSQGTHCQGGMAMVVNPPTGGENTLEAYKEAASGVQAAESPSTGVAGGIVTANEEGEDQGEGEESGSSSSNSTASSTMTGSMTGYSTGSVTGSATAGSTSASATGAAAGLVRPVAGAVVVGMLILGFGAWAIML</sequence>
<proteinExistence type="predicted"/>
<dbReference type="EMBL" id="KE720780">
    <property type="protein sequence ID" value="ERF76099.1"/>
    <property type="molecule type" value="Genomic_DNA"/>
</dbReference>
<dbReference type="Proteomes" id="UP000019373">
    <property type="component" value="Unassembled WGS sequence"/>
</dbReference>
<evidence type="ECO:0000313" key="4">
    <source>
        <dbReference type="EMBL" id="ERF76099.1"/>
    </source>
</evidence>
<evidence type="ECO:0000313" key="5">
    <source>
        <dbReference type="Proteomes" id="UP000019373"/>
    </source>
</evidence>
<evidence type="ECO:0000256" key="1">
    <source>
        <dbReference type="SAM" id="MobiDB-lite"/>
    </source>
</evidence>
<dbReference type="RefSeq" id="XP_007786565.1">
    <property type="nucleotide sequence ID" value="XM_007788375.1"/>
</dbReference>
<feature type="chain" id="PRO_5004612399" description="Phytocyanin domain-containing protein" evidence="3">
    <location>
        <begin position="22"/>
        <end position="271"/>
    </location>
</feature>
<name>U1I2B4_ENDPU</name>
<dbReference type="CDD" id="cd00920">
    <property type="entry name" value="Cupredoxin"/>
    <property type="match status" value="1"/>
</dbReference>
<evidence type="ECO:0000256" key="2">
    <source>
        <dbReference type="SAM" id="Phobius"/>
    </source>
</evidence>
<evidence type="ECO:0000256" key="3">
    <source>
        <dbReference type="SAM" id="SignalP"/>
    </source>
</evidence>
<gene>
    <name evidence="4" type="ORF">EPUS_01432</name>
</gene>
<dbReference type="PANTHER" id="PTHR34883:SF15">
    <property type="entry name" value="EXTRACELLULAR SERINE-RICH PROTEIN"/>
    <property type="match status" value="1"/>
</dbReference>
<accession>U1I2B4</accession>
<feature type="region of interest" description="Disordered" evidence="1">
    <location>
        <begin position="192"/>
        <end position="235"/>
    </location>
</feature>
<dbReference type="OrthoDB" id="2331100at2759"/>
<dbReference type="PANTHER" id="PTHR34883">
    <property type="entry name" value="SERINE-RICH PROTEIN, PUTATIVE-RELATED-RELATED"/>
    <property type="match status" value="1"/>
</dbReference>
<dbReference type="HOGENOM" id="CLU_053381_4_0_1"/>
<protein>
    <recommendedName>
        <fullName evidence="6">Phytocyanin domain-containing protein</fullName>
    </recommendedName>
</protein>
<feature type="transmembrane region" description="Helical" evidence="2">
    <location>
        <begin position="251"/>
        <end position="270"/>
    </location>
</feature>
<keyword evidence="2" id="KW-0812">Transmembrane</keyword>
<keyword evidence="2" id="KW-0472">Membrane</keyword>
<dbReference type="eggNOG" id="ENOG502S40X">
    <property type="taxonomic scope" value="Eukaryota"/>
</dbReference>
<reference evidence="5" key="1">
    <citation type="journal article" date="2014" name="BMC Genomics">
        <title>Genome characteristics reveal the impact of lichenization on lichen-forming fungus Endocarpon pusillum Hedwig (Verrucariales, Ascomycota).</title>
        <authorList>
            <person name="Wang Y.-Y."/>
            <person name="Liu B."/>
            <person name="Zhang X.-Y."/>
            <person name="Zhou Q.-M."/>
            <person name="Zhang T."/>
            <person name="Li H."/>
            <person name="Yu Y.-F."/>
            <person name="Zhang X.-L."/>
            <person name="Hao X.-Y."/>
            <person name="Wang M."/>
            <person name="Wang L."/>
            <person name="Wei J.-C."/>
        </authorList>
    </citation>
    <scope>NUCLEOTIDE SEQUENCE [LARGE SCALE GENOMIC DNA]</scope>
    <source>
        <strain evidence="5">Z07020 / HMAS-L-300199</strain>
    </source>
</reference>
<dbReference type="SUPFAM" id="SSF49503">
    <property type="entry name" value="Cupredoxins"/>
    <property type="match status" value="1"/>
</dbReference>
<dbReference type="AlphaFoldDB" id="U1I2B4"/>
<keyword evidence="3" id="KW-0732">Signal</keyword>
<feature type="signal peptide" evidence="3">
    <location>
        <begin position="1"/>
        <end position="21"/>
    </location>
</feature>
<dbReference type="GeneID" id="19236489"/>
<feature type="compositionally biased region" description="Low complexity" evidence="1">
    <location>
        <begin position="202"/>
        <end position="235"/>
    </location>
</feature>
<organism evidence="4 5">
    <name type="scientific">Endocarpon pusillum (strain Z07020 / HMAS-L-300199)</name>
    <name type="common">Lichen-forming fungus</name>
    <dbReference type="NCBI Taxonomy" id="1263415"/>
    <lineage>
        <taxon>Eukaryota</taxon>
        <taxon>Fungi</taxon>
        <taxon>Dikarya</taxon>
        <taxon>Ascomycota</taxon>
        <taxon>Pezizomycotina</taxon>
        <taxon>Eurotiomycetes</taxon>
        <taxon>Chaetothyriomycetidae</taxon>
        <taxon>Verrucariales</taxon>
        <taxon>Verrucariaceae</taxon>
        <taxon>Endocarpon</taxon>
    </lineage>
</organism>
<dbReference type="Gene3D" id="2.60.40.420">
    <property type="entry name" value="Cupredoxins - blue copper proteins"/>
    <property type="match status" value="1"/>
</dbReference>
<dbReference type="OMA" id="SEDPIWY"/>
<keyword evidence="5" id="KW-1185">Reference proteome</keyword>
<evidence type="ECO:0008006" key="6">
    <source>
        <dbReference type="Google" id="ProtNLM"/>
    </source>
</evidence>
<feature type="compositionally biased region" description="Acidic residues" evidence="1">
    <location>
        <begin position="192"/>
        <end position="201"/>
    </location>
</feature>
<dbReference type="InterPro" id="IPR008972">
    <property type="entry name" value="Cupredoxin"/>
</dbReference>
<dbReference type="InterPro" id="IPR052953">
    <property type="entry name" value="Ser-rich/MCO-related"/>
</dbReference>